<organism evidence="2 3">
    <name type="scientific">Collybia nuda</name>
    <dbReference type="NCBI Taxonomy" id="64659"/>
    <lineage>
        <taxon>Eukaryota</taxon>
        <taxon>Fungi</taxon>
        <taxon>Dikarya</taxon>
        <taxon>Basidiomycota</taxon>
        <taxon>Agaricomycotina</taxon>
        <taxon>Agaricomycetes</taxon>
        <taxon>Agaricomycetidae</taxon>
        <taxon>Agaricales</taxon>
        <taxon>Tricholomatineae</taxon>
        <taxon>Clitocybaceae</taxon>
        <taxon>Collybia</taxon>
    </lineage>
</organism>
<dbReference type="PANTHER" id="PTHR39596">
    <property type="match status" value="1"/>
</dbReference>
<gene>
    <name evidence="2" type="ORF">BDZ94DRAFT_1305863</name>
</gene>
<keyword evidence="3" id="KW-1185">Reference proteome</keyword>
<proteinExistence type="predicted"/>
<reference evidence="2" key="1">
    <citation type="submission" date="2020-11" db="EMBL/GenBank/DDBJ databases">
        <authorList>
            <consortium name="DOE Joint Genome Institute"/>
            <person name="Ahrendt S."/>
            <person name="Riley R."/>
            <person name="Andreopoulos W."/>
            <person name="Labutti K."/>
            <person name="Pangilinan J."/>
            <person name="Ruiz-Duenas F.J."/>
            <person name="Barrasa J.M."/>
            <person name="Sanchez-Garcia M."/>
            <person name="Camarero S."/>
            <person name="Miyauchi S."/>
            <person name="Serrano A."/>
            <person name="Linde D."/>
            <person name="Babiker R."/>
            <person name="Drula E."/>
            <person name="Ayuso-Fernandez I."/>
            <person name="Pacheco R."/>
            <person name="Padilla G."/>
            <person name="Ferreira P."/>
            <person name="Barriuso J."/>
            <person name="Kellner H."/>
            <person name="Castanera R."/>
            <person name="Alfaro M."/>
            <person name="Ramirez L."/>
            <person name="Pisabarro A.G."/>
            <person name="Kuo A."/>
            <person name="Tritt A."/>
            <person name="Lipzen A."/>
            <person name="He G."/>
            <person name="Yan M."/>
            <person name="Ng V."/>
            <person name="Cullen D."/>
            <person name="Martin F."/>
            <person name="Rosso M.-N."/>
            <person name="Henrissat B."/>
            <person name="Hibbett D."/>
            <person name="Martinez A.T."/>
            <person name="Grigoriev I.V."/>
        </authorList>
    </citation>
    <scope>NUCLEOTIDE SEQUENCE</scope>
    <source>
        <strain evidence="2">CBS 247.69</strain>
    </source>
</reference>
<comment type="caution">
    <text evidence="2">The sequence shown here is derived from an EMBL/GenBank/DDBJ whole genome shotgun (WGS) entry which is preliminary data.</text>
</comment>
<dbReference type="InterPro" id="IPR010730">
    <property type="entry name" value="HET"/>
</dbReference>
<dbReference type="OrthoDB" id="2426273at2759"/>
<accession>A0A9P6CM64</accession>
<evidence type="ECO:0000313" key="2">
    <source>
        <dbReference type="EMBL" id="KAF9467005.1"/>
    </source>
</evidence>
<dbReference type="Pfam" id="PF06985">
    <property type="entry name" value="HET"/>
    <property type="match status" value="1"/>
</dbReference>
<dbReference type="Proteomes" id="UP000807353">
    <property type="component" value="Unassembled WGS sequence"/>
</dbReference>
<name>A0A9P6CM64_9AGAR</name>
<dbReference type="EMBL" id="MU150239">
    <property type="protein sequence ID" value="KAF9467005.1"/>
    <property type="molecule type" value="Genomic_DNA"/>
</dbReference>
<evidence type="ECO:0000259" key="1">
    <source>
        <dbReference type="Pfam" id="PF06985"/>
    </source>
</evidence>
<dbReference type="PANTHER" id="PTHR39596:SF3">
    <property type="entry name" value="HETEROKARYON INCOMPATIBILITY DOMAIN-CONTAINING PROTEIN"/>
    <property type="match status" value="1"/>
</dbReference>
<dbReference type="AlphaFoldDB" id="A0A9P6CM64"/>
<protein>
    <recommendedName>
        <fullName evidence="1">Heterokaryon incompatibility domain-containing protein</fullName>
    </recommendedName>
</protein>
<feature type="domain" description="Heterokaryon incompatibility" evidence="1">
    <location>
        <begin position="43"/>
        <end position="127"/>
    </location>
</feature>
<sequence length="467" mass="52371">MATEEVVKVIQKGGIPVLSWRKGAQGRGSSLVVEDVKEGAVNYIAVSHVWADGLGNPHENSLPICQLDRIQAAIDAVLPEAENFPARFWMDTLCIPVADEHKSLRKASIKMMRQIYRHAEAVLIFDSGLQRLSLSATVNEKSIALYMSNWLHRLWTFQEGMLAKAMYFQLKESSLCEGDLDKAEAEEQKVNKEKGLYGSFLFSARGAATGHFIILRDFVDMKLAEDAVLFPPLCHAVQQRSTTRISDETICAATILEMNMDDILAVETRDVPDEIVAETRMEIFLKQIGEFAPAIIFHHQKCLQREGYRWAPKTLMGAAQNDFIRGITEKLSSFKGKGLRVRYPGLVFQSVPQGSEKEITVVMKHNEHRFRLRLFPEDADALPLWDPTAVYAVIMFEAISARYPTGTDVIVGILKDYATLQRGARLDIRREHRAWLEPVGLAVLGGAESQGSVVAEMLSGSQRWRVL</sequence>
<evidence type="ECO:0000313" key="3">
    <source>
        <dbReference type="Proteomes" id="UP000807353"/>
    </source>
</evidence>